<dbReference type="AlphaFoldDB" id="A0A3S0A386"/>
<dbReference type="PRINTS" id="PR00455">
    <property type="entry name" value="HTHTETR"/>
</dbReference>
<dbReference type="InterPro" id="IPR050109">
    <property type="entry name" value="HTH-type_TetR-like_transc_reg"/>
</dbReference>
<dbReference type="Gene3D" id="1.10.357.10">
    <property type="entry name" value="Tetracycline Repressor, domain 2"/>
    <property type="match status" value="1"/>
</dbReference>
<protein>
    <submittedName>
        <fullName evidence="6">TetR/AcrR family transcriptional regulator</fullName>
    </submittedName>
</protein>
<dbReference type="OrthoDB" id="9802802at2"/>
<dbReference type="InterPro" id="IPR009057">
    <property type="entry name" value="Homeodomain-like_sf"/>
</dbReference>
<dbReference type="EMBL" id="RWKW01000100">
    <property type="protein sequence ID" value="RST83833.1"/>
    <property type="molecule type" value="Genomic_DNA"/>
</dbReference>
<sequence>MSEKQNVISPAAILEAATALVRRLGEGKTNMVDIGKALGVSHAALYRFFPSKAAVMDAIVQEAMDEEEELAGKWLDAEGPAAERLLLMVLDIHHRKRKRFTGDREIHDLYRRILVERQDMIIAYAQRMTRLIQKLIAQGVDRGEWHVSDVSQAARVVRDAVTAFIHPQLLAQAIEGNAPVEDQLRATLATLTRAFEAGVDYSTIRPSTRR</sequence>
<dbReference type="PANTHER" id="PTHR30055">
    <property type="entry name" value="HTH-TYPE TRANSCRIPTIONAL REGULATOR RUTR"/>
    <property type="match status" value="1"/>
</dbReference>
<comment type="caution">
    <text evidence="6">The sequence shown here is derived from an EMBL/GenBank/DDBJ whole genome shotgun (WGS) entry which is preliminary data.</text>
</comment>
<proteinExistence type="predicted"/>
<dbReference type="PROSITE" id="PS50977">
    <property type="entry name" value="HTH_TETR_2"/>
    <property type="match status" value="1"/>
</dbReference>
<evidence type="ECO:0000256" key="2">
    <source>
        <dbReference type="ARBA" id="ARBA00023125"/>
    </source>
</evidence>
<evidence type="ECO:0000313" key="7">
    <source>
        <dbReference type="Proteomes" id="UP000278398"/>
    </source>
</evidence>
<keyword evidence="2 4" id="KW-0238">DNA-binding</keyword>
<dbReference type="RefSeq" id="WP_126702066.1">
    <property type="nucleotide sequence ID" value="NZ_RWKW01000100.1"/>
</dbReference>
<organism evidence="6 7">
    <name type="scientific">Aquibium carbonis</name>
    <dbReference type="NCBI Taxonomy" id="2495581"/>
    <lineage>
        <taxon>Bacteria</taxon>
        <taxon>Pseudomonadati</taxon>
        <taxon>Pseudomonadota</taxon>
        <taxon>Alphaproteobacteria</taxon>
        <taxon>Hyphomicrobiales</taxon>
        <taxon>Phyllobacteriaceae</taxon>
        <taxon>Aquibium</taxon>
    </lineage>
</organism>
<evidence type="ECO:0000256" key="3">
    <source>
        <dbReference type="ARBA" id="ARBA00023163"/>
    </source>
</evidence>
<keyword evidence="3" id="KW-0804">Transcription</keyword>
<reference evidence="6 7" key="1">
    <citation type="submission" date="2018-12" db="EMBL/GenBank/DDBJ databases">
        <title>Mesorhizobium carbonis sp. nov., isolated from coal mine water.</title>
        <authorList>
            <person name="Xin W."/>
            <person name="Xu Z."/>
            <person name="Xiang F."/>
            <person name="Zhang J."/>
            <person name="Xi L."/>
            <person name="Liu J."/>
        </authorList>
    </citation>
    <scope>NUCLEOTIDE SEQUENCE [LARGE SCALE GENOMIC DNA]</scope>
    <source>
        <strain evidence="6 7">B2.3</strain>
    </source>
</reference>
<dbReference type="Pfam" id="PF17935">
    <property type="entry name" value="TetR_C_27"/>
    <property type="match status" value="1"/>
</dbReference>
<feature type="domain" description="HTH tetR-type" evidence="5">
    <location>
        <begin position="7"/>
        <end position="67"/>
    </location>
</feature>
<evidence type="ECO:0000313" key="6">
    <source>
        <dbReference type="EMBL" id="RST83833.1"/>
    </source>
</evidence>
<accession>A0A3S0A386</accession>
<evidence type="ECO:0000259" key="5">
    <source>
        <dbReference type="PROSITE" id="PS50977"/>
    </source>
</evidence>
<gene>
    <name evidence="6" type="ORF">EJC49_21915</name>
</gene>
<keyword evidence="1" id="KW-0805">Transcription regulation</keyword>
<dbReference type="GO" id="GO:0000976">
    <property type="term" value="F:transcription cis-regulatory region binding"/>
    <property type="evidence" value="ECO:0007669"/>
    <property type="project" value="TreeGrafter"/>
</dbReference>
<keyword evidence="7" id="KW-1185">Reference proteome</keyword>
<name>A0A3S0A386_9HYPH</name>
<dbReference type="PANTHER" id="PTHR30055:SF151">
    <property type="entry name" value="TRANSCRIPTIONAL REGULATORY PROTEIN"/>
    <property type="match status" value="1"/>
</dbReference>
<feature type="DNA-binding region" description="H-T-H motif" evidence="4">
    <location>
        <begin position="30"/>
        <end position="49"/>
    </location>
</feature>
<dbReference type="SUPFAM" id="SSF46689">
    <property type="entry name" value="Homeodomain-like"/>
    <property type="match status" value="1"/>
</dbReference>
<dbReference type="InterPro" id="IPR041478">
    <property type="entry name" value="TetR_C_27"/>
</dbReference>
<evidence type="ECO:0000256" key="1">
    <source>
        <dbReference type="ARBA" id="ARBA00023015"/>
    </source>
</evidence>
<dbReference type="Pfam" id="PF00440">
    <property type="entry name" value="TetR_N"/>
    <property type="match status" value="1"/>
</dbReference>
<dbReference type="InterPro" id="IPR001647">
    <property type="entry name" value="HTH_TetR"/>
</dbReference>
<dbReference type="GO" id="GO:0003700">
    <property type="term" value="F:DNA-binding transcription factor activity"/>
    <property type="evidence" value="ECO:0007669"/>
    <property type="project" value="TreeGrafter"/>
</dbReference>
<evidence type="ECO:0000256" key="4">
    <source>
        <dbReference type="PROSITE-ProRule" id="PRU00335"/>
    </source>
</evidence>
<dbReference type="Proteomes" id="UP000278398">
    <property type="component" value="Unassembled WGS sequence"/>
</dbReference>